<accession>A0ABN9WHU4</accession>
<protein>
    <submittedName>
        <fullName evidence="2">Uncharacterized protein</fullName>
    </submittedName>
</protein>
<evidence type="ECO:0000256" key="1">
    <source>
        <dbReference type="SAM" id="MobiDB-lite"/>
    </source>
</evidence>
<comment type="caution">
    <text evidence="2">The sequence shown here is derived from an EMBL/GenBank/DDBJ whole genome shotgun (WGS) entry which is preliminary data.</text>
</comment>
<name>A0ABN9WHU4_9DINO</name>
<feature type="region of interest" description="Disordered" evidence="1">
    <location>
        <begin position="1"/>
        <end position="98"/>
    </location>
</feature>
<sequence>MPSPVGSPVLTSEGLPGEPEKAEPPNGLVLPPGVQPHIHIEPPDTPGGPADSVDSMQHGDLAQPEGMGSTLLPGDKVQSECTSLPGDSTWHTSTLLPGDLAQPESVPLGCSLSAAAPGASRHRPAPTSAASRSSIAGSAVAGPQRFQRPRSASRPRDPRRSAFAQSLRLARDDAAAGGPPQKPTNADPALGPVPIGKILLRKDGRELNPIVAAALRGKASRECRFCGQVGQDGCVGRFCGWRVAAGFLQELGPKAAVNLTVPGPGSYATKRTQTGDALLLGSEGVARDQDALLKTSDLQGSPALQRRRTGKAAAWRGGSGTGSTAELGALVDPPESHPPSGAFSFSRVEWQATVTTQTIKSPVVEEEESPSDSGFAFLVRTGFCRRISGLWGLHRSIWLGEWRRKTGSRAPVVIARGVAVFPAHRQI</sequence>
<reference evidence="2" key="1">
    <citation type="submission" date="2023-10" db="EMBL/GenBank/DDBJ databases">
        <authorList>
            <person name="Chen Y."/>
            <person name="Shah S."/>
            <person name="Dougan E. K."/>
            <person name="Thang M."/>
            <person name="Chan C."/>
        </authorList>
    </citation>
    <scope>NUCLEOTIDE SEQUENCE [LARGE SCALE GENOMIC DNA]</scope>
</reference>
<proteinExistence type="predicted"/>
<organism evidence="2 3">
    <name type="scientific">Prorocentrum cordatum</name>
    <dbReference type="NCBI Taxonomy" id="2364126"/>
    <lineage>
        <taxon>Eukaryota</taxon>
        <taxon>Sar</taxon>
        <taxon>Alveolata</taxon>
        <taxon>Dinophyceae</taxon>
        <taxon>Prorocentrales</taxon>
        <taxon>Prorocentraceae</taxon>
        <taxon>Prorocentrum</taxon>
    </lineage>
</organism>
<gene>
    <name evidence="2" type="ORF">PCOR1329_LOCUS66626</name>
</gene>
<dbReference type="Proteomes" id="UP001189429">
    <property type="component" value="Unassembled WGS sequence"/>
</dbReference>
<dbReference type="EMBL" id="CAUYUJ010018593">
    <property type="protein sequence ID" value="CAK0884838.1"/>
    <property type="molecule type" value="Genomic_DNA"/>
</dbReference>
<evidence type="ECO:0000313" key="2">
    <source>
        <dbReference type="EMBL" id="CAK0884838.1"/>
    </source>
</evidence>
<keyword evidence="3" id="KW-1185">Reference proteome</keyword>
<feature type="region of interest" description="Disordered" evidence="1">
    <location>
        <begin position="173"/>
        <end position="192"/>
    </location>
</feature>
<feature type="region of interest" description="Disordered" evidence="1">
    <location>
        <begin position="307"/>
        <end position="341"/>
    </location>
</feature>
<evidence type="ECO:0000313" key="3">
    <source>
        <dbReference type="Proteomes" id="UP001189429"/>
    </source>
</evidence>
<feature type="compositionally biased region" description="Low complexity" evidence="1">
    <location>
        <begin position="125"/>
        <end position="141"/>
    </location>
</feature>
<feature type="compositionally biased region" description="Polar residues" evidence="1">
    <location>
        <begin position="79"/>
        <end position="95"/>
    </location>
</feature>
<feature type="region of interest" description="Disordered" evidence="1">
    <location>
        <begin position="112"/>
        <end position="161"/>
    </location>
</feature>